<gene>
    <name evidence="2" type="ORF">FloV-SA2_00124</name>
</gene>
<evidence type="ECO:0000313" key="2">
    <source>
        <dbReference type="EMBL" id="XDO01943.1"/>
    </source>
</evidence>
<dbReference type="PANTHER" id="PTHR24348">
    <property type="entry name" value="SERINE/THREONINE-PROTEIN KINASE UNC-51-RELATED"/>
    <property type="match status" value="1"/>
</dbReference>
<dbReference type="Gene3D" id="1.10.510.10">
    <property type="entry name" value="Transferase(Phosphotransferase) domain 1"/>
    <property type="match status" value="1"/>
</dbReference>
<dbReference type="InterPro" id="IPR000719">
    <property type="entry name" value="Prot_kinase_dom"/>
</dbReference>
<dbReference type="SUPFAM" id="SSF56112">
    <property type="entry name" value="Protein kinase-like (PK-like)"/>
    <property type="match status" value="1"/>
</dbReference>
<proteinExistence type="predicted"/>
<accession>A0AB39J9W1</accession>
<feature type="domain" description="Protein kinase" evidence="1">
    <location>
        <begin position="57"/>
        <end position="315"/>
    </location>
</feature>
<name>A0AB39J9W1_9VIRU</name>
<keyword evidence="2" id="KW-0418">Kinase</keyword>
<dbReference type="GO" id="GO:0005524">
    <property type="term" value="F:ATP binding"/>
    <property type="evidence" value="ECO:0007669"/>
    <property type="project" value="InterPro"/>
</dbReference>
<dbReference type="EMBL" id="PP542043">
    <property type="protein sequence ID" value="XDO01943.1"/>
    <property type="molecule type" value="Genomic_DNA"/>
</dbReference>
<dbReference type="GO" id="GO:0004674">
    <property type="term" value="F:protein serine/threonine kinase activity"/>
    <property type="evidence" value="ECO:0007669"/>
    <property type="project" value="InterPro"/>
</dbReference>
<dbReference type="InterPro" id="IPR045269">
    <property type="entry name" value="Atg1-like"/>
</dbReference>
<evidence type="ECO:0000259" key="1">
    <source>
        <dbReference type="PROSITE" id="PS50011"/>
    </source>
</evidence>
<dbReference type="SMART" id="SM00220">
    <property type="entry name" value="S_TKc"/>
    <property type="match status" value="1"/>
</dbReference>
<dbReference type="PROSITE" id="PS00108">
    <property type="entry name" value="PROTEIN_KINASE_ST"/>
    <property type="match status" value="1"/>
</dbReference>
<dbReference type="Pfam" id="PF00069">
    <property type="entry name" value="Pkinase"/>
    <property type="match status" value="1"/>
</dbReference>
<dbReference type="Gene3D" id="3.30.200.20">
    <property type="entry name" value="Phosphorylase Kinase, domain 1"/>
    <property type="match status" value="1"/>
</dbReference>
<keyword evidence="2" id="KW-0808">Transferase</keyword>
<protein>
    <submittedName>
        <fullName evidence="2">Serine Threonine-Protein Kinase Sty46-Like</fullName>
    </submittedName>
</protein>
<sequence length="327" mass="38778">MTDISNNINNEFFTEIKKHNSFHKLSDSQKEELENLFVKTVNDAKYGKWLINKKEIIIQDIPFAKGTFSTIHDCKWRGLNIAVKSPIHKKIINLIDLLKEIQIWNTLRHPNLVQFMGFSYEDDNLYILMEKINGTDLKHYLNNRTSSNNIYKNKEIITQLINSFKFLHNCDPPVIYRDLKPENILIDKIENNIKLTDFGLSKYFIDDNTENYKMTGMTGTLRYMAPEVYLNQKYDLKVDIYSIGLIMYYIFTNEEPFFTYNCDNMKYYMNMKHIVFSTSKIKNIKLRNIIDKCIDKCPTNRYNIDELHAEWTNFISSNEPKSKCIIL</sequence>
<dbReference type="InterPro" id="IPR008271">
    <property type="entry name" value="Ser/Thr_kinase_AS"/>
</dbReference>
<dbReference type="InterPro" id="IPR011009">
    <property type="entry name" value="Kinase-like_dom_sf"/>
</dbReference>
<dbReference type="PROSITE" id="PS50011">
    <property type="entry name" value="PROTEIN_KINASE_DOM"/>
    <property type="match status" value="1"/>
</dbReference>
<organism evidence="2">
    <name type="scientific">Florenciella sp. virus SA2</name>
    <dbReference type="NCBI Taxonomy" id="3240092"/>
    <lineage>
        <taxon>Viruses</taxon>
    </lineage>
</organism>
<reference evidence="2" key="1">
    <citation type="submission" date="2024-03" db="EMBL/GenBank/DDBJ databases">
        <title>Eukaryotic viruses encode the ribosomal protein eL40.</title>
        <authorList>
            <person name="Thomy J."/>
            <person name="Schvarcz C.R."/>
            <person name="McBeain K.A."/>
            <person name="Edwards K.F."/>
            <person name="Steward G.F."/>
        </authorList>
    </citation>
    <scope>NUCLEOTIDE SEQUENCE</scope>
    <source>
        <strain evidence="2">FloV-SA2</strain>
    </source>
</reference>